<dbReference type="SMART" id="SM00382">
    <property type="entry name" value="AAA"/>
    <property type="match status" value="1"/>
</dbReference>
<dbReference type="Proteomes" id="UP000017148">
    <property type="component" value="Unassembled WGS sequence"/>
</dbReference>
<dbReference type="PROSITE" id="PS00211">
    <property type="entry name" value="ABC_TRANSPORTER_1"/>
    <property type="match status" value="1"/>
</dbReference>
<dbReference type="InterPro" id="IPR027417">
    <property type="entry name" value="P-loop_NTPase"/>
</dbReference>
<dbReference type="GO" id="GO:0016887">
    <property type="term" value="F:ATP hydrolysis activity"/>
    <property type="evidence" value="ECO:0007669"/>
    <property type="project" value="InterPro"/>
</dbReference>
<gene>
    <name evidence="6" type="ORF">CALK_0161</name>
</gene>
<evidence type="ECO:0000256" key="2">
    <source>
        <dbReference type="ARBA" id="ARBA00022448"/>
    </source>
</evidence>
<dbReference type="PATRIC" id="fig|1313304.3.peg.149"/>
<evidence type="ECO:0000256" key="3">
    <source>
        <dbReference type="ARBA" id="ARBA00022741"/>
    </source>
</evidence>
<sequence length="244" mass="27028">MTWYIRAKNLSLSYGAEKVVEDLSFSVSEGDFFAIVGPNGGGKSTLIKALMGIITPVSGTLERHASLRGKIGYMPQSRTGSLGGFPATVYEVVASAIRAQTKVFKKLSHREKDQIESALGLLSIESLRNRRIDELSGGQRQRVFLARAFSLNPSVLILDEPTGALDQRTRNCFYETLQSLNKKERKTIIMVTHDAIHIESYVTRVLALDRRPLFIGPAADYSAQEKNHYFNHAQTTPCTHGGLE</sequence>
<dbReference type="PANTHER" id="PTHR42734">
    <property type="entry name" value="METAL TRANSPORT SYSTEM ATP-BINDING PROTEIN TM_0124-RELATED"/>
    <property type="match status" value="1"/>
</dbReference>
<name>U7DEK3_9BACT</name>
<dbReference type="GO" id="GO:0005524">
    <property type="term" value="F:ATP binding"/>
    <property type="evidence" value="ECO:0007669"/>
    <property type="project" value="UniProtKB-KW"/>
</dbReference>
<protein>
    <submittedName>
        <fullName evidence="6">ABC transporter, ATP-binding protein</fullName>
    </submittedName>
</protein>
<comment type="caution">
    <text evidence="6">The sequence shown here is derived from an EMBL/GenBank/DDBJ whole genome shotgun (WGS) entry which is preliminary data.</text>
</comment>
<feature type="domain" description="ABC transporter" evidence="5">
    <location>
        <begin position="5"/>
        <end position="235"/>
    </location>
</feature>
<dbReference type="PROSITE" id="PS50893">
    <property type="entry name" value="ABC_TRANSPORTER_2"/>
    <property type="match status" value="1"/>
</dbReference>
<dbReference type="InterPro" id="IPR003439">
    <property type="entry name" value="ABC_transporter-like_ATP-bd"/>
</dbReference>
<dbReference type="EMBL" id="ASJR01000001">
    <property type="protein sequence ID" value="ERP39361.1"/>
    <property type="molecule type" value="Genomic_DNA"/>
</dbReference>
<keyword evidence="4 6" id="KW-0067">ATP-binding</keyword>
<evidence type="ECO:0000256" key="1">
    <source>
        <dbReference type="ARBA" id="ARBA00005417"/>
    </source>
</evidence>
<keyword evidence="2" id="KW-0813">Transport</keyword>
<dbReference type="Gene3D" id="3.40.50.300">
    <property type="entry name" value="P-loop containing nucleotide triphosphate hydrolases"/>
    <property type="match status" value="1"/>
</dbReference>
<dbReference type="SUPFAM" id="SSF52540">
    <property type="entry name" value="P-loop containing nucleoside triphosphate hydrolases"/>
    <property type="match status" value="1"/>
</dbReference>
<accession>U7DEK3</accession>
<evidence type="ECO:0000313" key="6">
    <source>
        <dbReference type="EMBL" id="ERP39361.1"/>
    </source>
</evidence>
<dbReference type="AlphaFoldDB" id="U7DEK3"/>
<evidence type="ECO:0000313" key="7">
    <source>
        <dbReference type="Proteomes" id="UP000017148"/>
    </source>
</evidence>
<dbReference type="RefSeq" id="WP_022635721.1">
    <property type="nucleotide sequence ID" value="NZ_ASJR01000001.1"/>
</dbReference>
<keyword evidence="3" id="KW-0547">Nucleotide-binding</keyword>
<dbReference type="InterPro" id="IPR003593">
    <property type="entry name" value="AAA+_ATPase"/>
</dbReference>
<proteinExistence type="inferred from homology"/>
<keyword evidence="7" id="KW-1185">Reference proteome</keyword>
<evidence type="ECO:0000259" key="5">
    <source>
        <dbReference type="PROSITE" id="PS50893"/>
    </source>
</evidence>
<dbReference type="STRING" id="1313304.CALK_0161"/>
<comment type="similarity">
    <text evidence="1">Belongs to the ABC transporter superfamily.</text>
</comment>
<organism evidence="6 7">
    <name type="scientific">Chitinivibrio alkaliphilus ACht1</name>
    <dbReference type="NCBI Taxonomy" id="1313304"/>
    <lineage>
        <taxon>Bacteria</taxon>
        <taxon>Pseudomonadati</taxon>
        <taxon>Fibrobacterota</taxon>
        <taxon>Chitinivibrionia</taxon>
        <taxon>Chitinivibrionales</taxon>
        <taxon>Chitinivibrionaceae</taxon>
        <taxon>Chitinivibrio</taxon>
    </lineage>
</organism>
<dbReference type="InterPro" id="IPR017871">
    <property type="entry name" value="ABC_transporter-like_CS"/>
</dbReference>
<dbReference type="Pfam" id="PF00005">
    <property type="entry name" value="ABC_tran"/>
    <property type="match status" value="1"/>
</dbReference>
<dbReference type="OrthoDB" id="9806726at2"/>
<dbReference type="eggNOG" id="COG1121">
    <property type="taxonomic scope" value="Bacteria"/>
</dbReference>
<evidence type="ECO:0000256" key="4">
    <source>
        <dbReference type="ARBA" id="ARBA00022840"/>
    </source>
</evidence>
<dbReference type="CDD" id="cd03235">
    <property type="entry name" value="ABC_Metallic_Cations"/>
    <property type="match status" value="1"/>
</dbReference>
<dbReference type="InterPro" id="IPR050153">
    <property type="entry name" value="Metal_Ion_Import_ABC"/>
</dbReference>
<reference evidence="6 7" key="1">
    <citation type="journal article" date="2013" name="Environ. Microbiol.">
        <title>Genome analysis of Chitinivibrio alkaliphilus gen. nov., sp. nov., a novel extremely haloalkaliphilic anaerobic chitinolytic bacterium from the candidate phylum Termite Group 3.</title>
        <authorList>
            <person name="Sorokin D.Y."/>
            <person name="Gumerov V.M."/>
            <person name="Rakitin A.L."/>
            <person name="Beletsky A.V."/>
            <person name="Damste J.S."/>
            <person name="Muyzer G."/>
            <person name="Mardanov A.V."/>
            <person name="Ravin N.V."/>
        </authorList>
    </citation>
    <scope>NUCLEOTIDE SEQUENCE [LARGE SCALE GENOMIC DNA]</scope>
    <source>
        <strain evidence="6 7">ACht1</strain>
    </source>
</reference>
<dbReference type="PANTHER" id="PTHR42734:SF17">
    <property type="entry name" value="METAL TRANSPORT SYSTEM ATP-BINDING PROTEIN TM_0124-RELATED"/>
    <property type="match status" value="1"/>
</dbReference>